<feature type="transmembrane region" description="Helical" evidence="2">
    <location>
        <begin position="350"/>
        <end position="370"/>
    </location>
</feature>
<organism evidence="3 4">
    <name type="scientific">Cryptosporangium minutisporangium</name>
    <dbReference type="NCBI Taxonomy" id="113569"/>
    <lineage>
        <taxon>Bacteria</taxon>
        <taxon>Bacillati</taxon>
        <taxon>Actinomycetota</taxon>
        <taxon>Actinomycetes</taxon>
        <taxon>Cryptosporangiales</taxon>
        <taxon>Cryptosporangiaceae</taxon>
        <taxon>Cryptosporangium</taxon>
    </lineage>
</organism>
<keyword evidence="2" id="KW-0472">Membrane</keyword>
<feature type="transmembrane region" description="Helical" evidence="2">
    <location>
        <begin position="403"/>
        <end position="421"/>
    </location>
</feature>
<feature type="transmembrane region" description="Helical" evidence="2">
    <location>
        <begin position="325"/>
        <end position="343"/>
    </location>
</feature>
<feature type="transmembrane region" description="Helical" evidence="2">
    <location>
        <begin position="103"/>
        <end position="128"/>
    </location>
</feature>
<evidence type="ECO:0000256" key="2">
    <source>
        <dbReference type="SAM" id="Phobius"/>
    </source>
</evidence>
<accession>A0ABP6SYY0</accession>
<evidence type="ECO:0000313" key="3">
    <source>
        <dbReference type="EMBL" id="GAA3388355.1"/>
    </source>
</evidence>
<evidence type="ECO:0008006" key="5">
    <source>
        <dbReference type="Google" id="ProtNLM"/>
    </source>
</evidence>
<feature type="compositionally biased region" description="Low complexity" evidence="1">
    <location>
        <begin position="41"/>
        <end position="60"/>
    </location>
</feature>
<keyword evidence="2" id="KW-1133">Transmembrane helix</keyword>
<keyword evidence="2" id="KW-0812">Transmembrane</keyword>
<feature type="region of interest" description="Disordered" evidence="1">
    <location>
        <begin position="1"/>
        <end position="60"/>
    </location>
</feature>
<feature type="compositionally biased region" description="Pro residues" evidence="1">
    <location>
        <begin position="1"/>
        <end position="10"/>
    </location>
</feature>
<keyword evidence="4" id="KW-1185">Reference proteome</keyword>
<proteinExistence type="predicted"/>
<reference evidence="4" key="1">
    <citation type="journal article" date="2019" name="Int. J. Syst. Evol. Microbiol.">
        <title>The Global Catalogue of Microorganisms (GCM) 10K type strain sequencing project: providing services to taxonomists for standard genome sequencing and annotation.</title>
        <authorList>
            <consortium name="The Broad Institute Genomics Platform"/>
            <consortium name="The Broad Institute Genome Sequencing Center for Infectious Disease"/>
            <person name="Wu L."/>
            <person name="Ma J."/>
        </authorList>
    </citation>
    <scope>NUCLEOTIDE SEQUENCE [LARGE SCALE GENOMIC DNA]</scope>
    <source>
        <strain evidence="4">JCM 9458</strain>
    </source>
</reference>
<sequence>MTSRTPPPDVPDAGATSATTVEGRDTPTPEPALTTDRPQAEETAPAAAAPTAASAAAPAEASAAASAEASAAPDAEVARLREELAALRGRLDTRRRRGETVLALRRIAAAVFVMLAAFALTASVVGVWAARTALDTDRWVTAVAPLPRDPQVSAAVAQYATTQLSEVLQIEQRLRDVLPPRAGFVVGPLAGQVRTAVQRTVTNVIRSDRFQPIWVEANRRAHQRALAIIEGRSTIVTARGDRVEIDLLPLINQALRQLSAQLPTLFGKQISLPDLGSGAIPENLRQRIEQALGVSLPANFAQFTVYDAGRLRAVQETVVAVKRDLALLVGAGIVLLIAAFAVSPRRRRTLLQFGVWLVLAAVTVTVSLRAGRTQLLRQVPEGTYRDGVAATIVTVTRSLHDRGVQLVVLGVVIAVLAYLIGPGRLPASLRRNAVRGGRAGGRWTVARGRDVRTHGRGWTAQHLDPLRIAGVVAAVLLALVLSSWAALVVIVVLLAVFEIVVTLLGRPQRAPV</sequence>
<dbReference type="RefSeq" id="WP_345729108.1">
    <property type="nucleotide sequence ID" value="NZ_BAAAYN010000023.1"/>
</dbReference>
<evidence type="ECO:0000313" key="4">
    <source>
        <dbReference type="Proteomes" id="UP001501676"/>
    </source>
</evidence>
<protein>
    <recommendedName>
        <fullName evidence="5">Integral membrane protein</fullName>
    </recommendedName>
</protein>
<evidence type="ECO:0000256" key="1">
    <source>
        <dbReference type="SAM" id="MobiDB-lite"/>
    </source>
</evidence>
<name>A0ABP6SYY0_9ACTN</name>
<comment type="caution">
    <text evidence="3">The sequence shown here is derived from an EMBL/GenBank/DDBJ whole genome shotgun (WGS) entry which is preliminary data.</text>
</comment>
<feature type="transmembrane region" description="Helical" evidence="2">
    <location>
        <begin position="471"/>
        <end position="497"/>
    </location>
</feature>
<gene>
    <name evidence="3" type="ORF">GCM10020369_34200</name>
</gene>
<dbReference type="EMBL" id="BAAAYN010000023">
    <property type="protein sequence ID" value="GAA3388355.1"/>
    <property type="molecule type" value="Genomic_DNA"/>
</dbReference>
<dbReference type="Proteomes" id="UP001501676">
    <property type="component" value="Unassembled WGS sequence"/>
</dbReference>